<name>A0A9R1WC11_LACSA</name>
<evidence type="ECO:0000313" key="3">
    <source>
        <dbReference type="Proteomes" id="UP000235145"/>
    </source>
</evidence>
<dbReference type="InterPro" id="IPR010989">
    <property type="entry name" value="SNARE"/>
</dbReference>
<organism evidence="2 3">
    <name type="scientific">Lactuca sativa</name>
    <name type="common">Garden lettuce</name>
    <dbReference type="NCBI Taxonomy" id="4236"/>
    <lineage>
        <taxon>Eukaryota</taxon>
        <taxon>Viridiplantae</taxon>
        <taxon>Streptophyta</taxon>
        <taxon>Embryophyta</taxon>
        <taxon>Tracheophyta</taxon>
        <taxon>Spermatophyta</taxon>
        <taxon>Magnoliopsida</taxon>
        <taxon>eudicotyledons</taxon>
        <taxon>Gunneridae</taxon>
        <taxon>Pentapetalae</taxon>
        <taxon>asterids</taxon>
        <taxon>campanulids</taxon>
        <taxon>Asterales</taxon>
        <taxon>Asteraceae</taxon>
        <taxon>Cichorioideae</taxon>
        <taxon>Cichorieae</taxon>
        <taxon>Lactucinae</taxon>
        <taxon>Lactuca</taxon>
    </lineage>
</organism>
<dbReference type="GO" id="GO:0016020">
    <property type="term" value="C:membrane"/>
    <property type="evidence" value="ECO:0007669"/>
    <property type="project" value="InterPro"/>
</dbReference>
<proteinExistence type="predicted"/>
<accession>A0A9R1WC11</accession>
<dbReference type="GO" id="GO:0016192">
    <property type="term" value="P:vesicle-mediated transport"/>
    <property type="evidence" value="ECO:0007669"/>
    <property type="project" value="InterPro"/>
</dbReference>
<evidence type="ECO:0000256" key="1">
    <source>
        <dbReference type="ARBA" id="ARBA00022927"/>
    </source>
</evidence>
<dbReference type="AlphaFoldDB" id="A0A9R1WC11"/>
<sequence>MKQKIESKIQVKWKACNHGLKPQACQHWLKIYFADKKVDELEKAISKAARDPAKYGIDQPALERRFKWTRTTMTQVVEYTLQAVVGTA</sequence>
<keyword evidence="1" id="KW-0813">Transport</keyword>
<reference evidence="2 3" key="1">
    <citation type="journal article" date="2017" name="Nat. Commun.">
        <title>Genome assembly with in vitro proximity ligation data and whole-genome triplication in lettuce.</title>
        <authorList>
            <person name="Reyes-Chin-Wo S."/>
            <person name="Wang Z."/>
            <person name="Yang X."/>
            <person name="Kozik A."/>
            <person name="Arikit S."/>
            <person name="Song C."/>
            <person name="Xia L."/>
            <person name="Froenicke L."/>
            <person name="Lavelle D.O."/>
            <person name="Truco M.J."/>
            <person name="Xia R."/>
            <person name="Zhu S."/>
            <person name="Xu C."/>
            <person name="Xu H."/>
            <person name="Xu X."/>
            <person name="Cox K."/>
            <person name="Korf I."/>
            <person name="Meyers B.C."/>
            <person name="Michelmore R.W."/>
        </authorList>
    </citation>
    <scope>NUCLEOTIDE SEQUENCE [LARGE SCALE GENOMIC DNA]</scope>
    <source>
        <strain evidence="3">cv. Salinas</strain>
        <tissue evidence="2">Seedlings</tissue>
    </source>
</reference>
<dbReference type="EMBL" id="NBSK02000002">
    <property type="protein sequence ID" value="KAJ0222365.1"/>
    <property type="molecule type" value="Genomic_DNA"/>
</dbReference>
<dbReference type="Proteomes" id="UP000235145">
    <property type="component" value="Unassembled WGS sequence"/>
</dbReference>
<keyword evidence="1" id="KW-0653">Protein transport</keyword>
<dbReference type="Gene3D" id="1.20.58.90">
    <property type="match status" value="1"/>
</dbReference>
<gene>
    <name evidence="2" type="ORF">LSAT_V11C200080700</name>
</gene>
<dbReference type="GO" id="GO:0015031">
    <property type="term" value="P:protein transport"/>
    <property type="evidence" value="ECO:0007669"/>
    <property type="project" value="UniProtKB-KW"/>
</dbReference>
<comment type="caution">
    <text evidence="2">The sequence shown here is derived from an EMBL/GenBank/DDBJ whole genome shotgun (WGS) entry which is preliminary data.</text>
</comment>
<keyword evidence="3" id="KW-1185">Reference proteome</keyword>
<protein>
    <submittedName>
        <fullName evidence="2">Uncharacterized protein</fullName>
    </submittedName>
</protein>
<evidence type="ECO:0000313" key="2">
    <source>
        <dbReference type="EMBL" id="KAJ0222365.1"/>
    </source>
</evidence>
<dbReference type="SUPFAM" id="SSF47661">
    <property type="entry name" value="t-snare proteins"/>
    <property type="match status" value="1"/>
</dbReference>